<evidence type="ECO:0000313" key="2">
    <source>
        <dbReference type="EMBL" id="MDS9470076.1"/>
    </source>
</evidence>
<dbReference type="EMBL" id="JAVQLW010000005">
    <property type="protein sequence ID" value="MDS9470076.1"/>
    <property type="molecule type" value="Genomic_DNA"/>
</dbReference>
<dbReference type="Gene3D" id="2.60.120.380">
    <property type="match status" value="1"/>
</dbReference>
<comment type="caution">
    <text evidence="2">The sequence shown here is derived from an EMBL/GenBank/DDBJ whole genome shotgun (WGS) entry which is preliminary data.</text>
</comment>
<feature type="chain" id="PRO_5046510761" evidence="1">
    <location>
        <begin position="20"/>
        <end position="206"/>
    </location>
</feature>
<evidence type="ECO:0000256" key="1">
    <source>
        <dbReference type="SAM" id="SignalP"/>
    </source>
</evidence>
<reference evidence="3" key="1">
    <citation type="submission" date="2023-07" db="EMBL/GenBank/DDBJ databases">
        <title>Paracoccus sp. MBLB3053 whole genome sequence.</title>
        <authorList>
            <person name="Hwang C.Y."/>
            <person name="Cho E.-S."/>
            <person name="Seo M.-J."/>
        </authorList>
    </citation>
    <scope>NUCLEOTIDE SEQUENCE [LARGE SCALE GENOMIC DNA]</scope>
    <source>
        <strain evidence="3">MBLB3053</strain>
    </source>
</reference>
<organism evidence="2 3">
    <name type="scientific">Paracoccus aurantius</name>
    <dbReference type="NCBI Taxonomy" id="3073814"/>
    <lineage>
        <taxon>Bacteria</taxon>
        <taxon>Pseudomonadati</taxon>
        <taxon>Pseudomonadota</taxon>
        <taxon>Alphaproteobacteria</taxon>
        <taxon>Rhodobacterales</taxon>
        <taxon>Paracoccaceae</taxon>
        <taxon>Paracoccus</taxon>
    </lineage>
</organism>
<keyword evidence="3" id="KW-1185">Reference proteome</keyword>
<protein>
    <submittedName>
        <fullName evidence="2">Uncharacterized protein</fullName>
    </submittedName>
</protein>
<dbReference type="Proteomes" id="UP001269144">
    <property type="component" value="Unassembled WGS sequence"/>
</dbReference>
<feature type="signal peptide" evidence="1">
    <location>
        <begin position="1"/>
        <end position="19"/>
    </location>
</feature>
<dbReference type="RefSeq" id="WP_311162875.1">
    <property type="nucleotide sequence ID" value="NZ_JAVQLW010000005.1"/>
</dbReference>
<accession>A0ABU2HYG8</accession>
<keyword evidence="1" id="KW-0732">Signal</keyword>
<gene>
    <name evidence="2" type="ORF">RGQ15_21220</name>
</gene>
<sequence>MKSLPVFFVLISASQPVMAEDPLVQPVIDACIDKLDESDRTTRPAGQVVDSMYSEAGSMIILQDADGRMWKCFGYKDGTVETLEPADAAESEAALARSDAQDALAPRRIGLADGTSGAEISGELEAGGATQFVLAARKGQVLDLRIEPRGGEMYYILRNPDGSVLQGGTDAVTAYRQPLSQSGDHVIEVINKESASHAFDLRVTIE</sequence>
<proteinExistence type="predicted"/>
<evidence type="ECO:0000313" key="3">
    <source>
        <dbReference type="Proteomes" id="UP001269144"/>
    </source>
</evidence>
<name>A0ABU2HYG8_9RHOB</name>